<feature type="region of interest" description="Disordered" evidence="1">
    <location>
        <begin position="809"/>
        <end position="830"/>
    </location>
</feature>
<accession>A0A8J2J978</accession>
<evidence type="ECO:0008006" key="6">
    <source>
        <dbReference type="Google" id="ProtNLM"/>
    </source>
</evidence>
<dbReference type="SMART" id="SM00327">
    <property type="entry name" value="VWA"/>
    <property type="match status" value="1"/>
</dbReference>
<feature type="region of interest" description="Disordered" evidence="1">
    <location>
        <begin position="739"/>
        <end position="772"/>
    </location>
</feature>
<dbReference type="AlphaFoldDB" id="A0A8J2J978"/>
<gene>
    <name evidence="4" type="ORF">FEQUK3_LOCUS8780</name>
</gene>
<dbReference type="InterPro" id="IPR002035">
    <property type="entry name" value="VWF_A"/>
</dbReference>
<dbReference type="PANTHER" id="PTHR45737:SF6">
    <property type="entry name" value="VON WILLEBRAND FACTOR A DOMAIN-CONTAINING PROTEIN 5A"/>
    <property type="match status" value="1"/>
</dbReference>
<evidence type="ECO:0000259" key="2">
    <source>
        <dbReference type="PROSITE" id="PS50234"/>
    </source>
</evidence>
<feature type="compositionally biased region" description="Low complexity" evidence="1">
    <location>
        <begin position="817"/>
        <end position="830"/>
    </location>
</feature>
<dbReference type="Pfam" id="PF13768">
    <property type="entry name" value="VWA_3"/>
    <property type="match status" value="1"/>
</dbReference>
<comment type="caution">
    <text evidence="4">The sequence shown here is derived from an EMBL/GenBank/DDBJ whole genome shotgun (WGS) entry which is preliminary data.</text>
</comment>
<proteinExistence type="predicted"/>
<evidence type="ECO:0000256" key="1">
    <source>
        <dbReference type="SAM" id="MobiDB-lite"/>
    </source>
</evidence>
<dbReference type="SMART" id="SM00609">
    <property type="entry name" value="VIT"/>
    <property type="match status" value="1"/>
</dbReference>
<evidence type="ECO:0000259" key="3">
    <source>
        <dbReference type="PROSITE" id="PS51468"/>
    </source>
</evidence>
<dbReference type="PROSITE" id="PS50234">
    <property type="entry name" value="VWFA"/>
    <property type="match status" value="1"/>
</dbReference>
<evidence type="ECO:0000313" key="4">
    <source>
        <dbReference type="EMBL" id="CAG7563068.1"/>
    </source>
</evidence>
<dbReference type="EMBL" id="CAJSTJ010000152">
    <property type="protein sequence ID" value="CAG7563068.1"/>
    <property type="molecule type" value="Genomic_DNA"/>
</dbReference>
<reference evidence="4" key="1">
    <citation type="submission" date="2021-05" db="EMBL/GenBank/DDBJ databases">
        <authorList>
            <person name="Khan N."/>
        </authorList>
    </citation>
    <scope>NUCLEOTIDE SEQUENCE</scope>
</reference>
<evidence type="ECO:0000313" key="5">
    <source>
        <dbReference type="Proteomes" id="UP000693738"/>
    </source>
</evidence>
<dbReference type="InterPro" id="IPR013694">
    <property type="entry name" value="VIT"/>
</dbReference>
<organism evidence="4 5">
    <name type="scientific">Fusarium equiseti</name>
    <name type="common">Fusarium scirpi</name>
    <dbReference type="NCBI Taxonomy" id="61235"/>
    <lineage>
        <taxon>Eukaryota</taxon>
        <taxon>Fungi</taxon>
        <taxon>Dikarya</taxon>
        <taxon>Ascomycota</taxon>
        <taxon>Pezizomycotina</taxon>
        <taxon>Sordariomycetes</taxon>
        <taxon>Hypocreomycetidae</taxon>
        <taxon>Hypocreales</taxon>
        <taxon>Nectriaceae</taxon>
        <taxon>Fusarium</taxon>
        <taxon>Fusarium incarnatum-equiseti species complex</taxon>
    </lineage>
</organism>
<dbReference type="PROSITE" id="PS51468">
    <property type="entry name" value="VIT"/>
    <property type="match status" value="1"/>
</dbReference>
<feature type="domain" description="VIT" evidence="3">
    <location>
        <begin position="18"/>
        <end position="149"/>
    </location>
</feature>
<dbReference type="Pfam" id="PF08487">
    <property type="entry name" value="VIT"/>
    <property type="match status" value="1"/>
</dbReference>
<feature type="region of interest" description="Disordered" evidence="1">
    <location>
        <begin position="527"/>
        <end position="546"/>
    </location>
</feature>
<name>A0A8J2J978_FUSEQ</name>
<sequence>MAYGLFGQPSHSVTNMTNCGCYIFVGYDLKYLPQVEVKAHTTILATTSRTNLTQTFINPTNSAIEELRYVFPLYDGVSVVAFTCTVGSKTIKGVVRERQKAQQVYNEAKAKGQVAGLLKQSLEAADVFTTTIGNVPAGEKVYVDITYLGELKHDAQVDGIRFTIPTQVVPRYGTAQSLAGFNIPQKVFSFTVDAEMPDGSSIKSIQSPSHPLSVEIGTTSTTKSQEPSLRRASATLQQGEAHLNQDFVVQVVATKLGEPSAILETHPEIPNQRAIMTTLVPKFKLPAEKPEIVFICDRSASMSNQISNLKTALEVFLKSMPVGVKFNICSFGNSFSFLWERSQTYNQENLDQAVQHVRTFLANYGGTEMYDPFQATFKKRYRDMNLEVILLTDGEIWDQDRLFELINDEVAESKGTARVFSLGIGAGASTSLIEGVARAGNGFAQTVADNEKMDKKVVRMLKGALFPHITDYSLEVKYQKTEAPADDDFELVEKVMDSLQIDTAETSDTKADQGQVAKKPISLFDSSVDSDGDSDMADTPTVDNKFDHLPHVPVPRYLQTPSQIPPLFPFNRTTVYVLLSDATPNQQPKSVVLKGTSHHGPLELEIPITEFTEKDSVIHCLAARKEVKELEEGRGWLTNVKDSDGKFLKEKHEGRFSDLVEREAVRLGVKFQVGGKWCSFVAVEDNGEERDMAQAGDISEKNNKYFATGHSGLHQSALNSIMDKSDACDVPSRRCARMKSVTGASPGWKPTNTQFAAPGRPSHNTSGGLFGSASKGVKPSGSLFGAAPGGSSHSTGNASGGLFGSASQAAKPSSGLFGAPPSSSSVFGSASQSQFAGHTAFGASSAGNSQPPIVEAAALAPPTAQVDNKLLAEYRAEMDDAAAMPLMEEDEDSDGDEDMGFALFDDGPSVPPVCPPPAATSTSVLEMGPLRALTSLQTFSGSWPWSKDFERVLGIDSKEVAKLDLPSTVTDHALKSEILATACAILFFKRKLEDEKDTWEMLVEKAEGWLEENIGEDSMNDLEVVLGKLF</sequence>
<dbReference type="PANTHER" id="PTHR45737">
    <property type="entry name" value="VON WILLEBRAND FACTOR A DOMAIN-CONTAINING PROTEIN 5A"/>
    <property type="match status" value="1"/>
</dbReference>
<feature type="domain" description="VWFA" evidence="2">
    <location>
        <begin position="291"/>
        <end position="461"/>
    </location>
</feature>
<dbReference type="Proteomes" id="UP000693738">
    <property type="component" value="Unassembled WGS sequence"/>
</dbReference>
<protein>
    <recommendedName>
        <fullName evidence="6">Vault poly</fullName>
    </recommendedName>
</protein>